<comment type="caution">
    <text evidence="1">The sequence shown here is derived from an EMBL/GenBank/DDBJ whole genome shotgun (WGS) entry which is preliminary data.</text>
</comment>
<name>A0ABS2SY03_9BACI</name>
<evidence type="ECO:0008006" key="3">
    <source>
        <dbReference type="Google" id="ProtNLM"/>
    </source>
</evidence>
<protein>
    <recommendedName>
        <fullName evidence="3">DUF2922 family protein</fullName>
    </recommendedName>
</protein>
<dbReference type="EMBL" id="JAFBCV010000010">
    <property type="protein sequence ID" value="MBM7839906.1"/>
    <property type="molecule type" value="Genomic_DNA"/>
</dbReference>
<organism evidence="1 2">
    <name type="scientific">Shouchella xiaoxiensis</name>
    <dbReference type="NCBI Taxonomy" id="766895"/>
    <lineage>
        <taxon>Bacteria</taxon>
        <taxon>Bacillati</taxon>
        <taxon>Bacillota</taxon>
        <taxon>Bacilli</taxon>
        <taxon>Bacillales</taxon>
        <taxon>Bacillaceae</taxon>
        <taxon>Shouchella</taxon>
    </lineage>
</organism>
<reference evidence="1" key="1">
    <citation type="submission" date="2021-01" db="EMBL/GenBank/DDBJ databases">
        <title>Genomic Encyclopedia of Type Strains, Phase IV (KMG-IV): sequencing the most valuable type-strain genomes for metagenomic binning, comparative biology and taxonomic classification.</title>
        <authorList>
            <person name="Goeker M."/>
        </authorList>
    </citation>
    <scope>NUCLEOTIDE SEQUENCE</scope>
    <source>
        <strain evidence="1">DSM 21943</strain>
    </source>
</reference>
<sequence>MNETTLELRFRTAEGQLITFRVPQPKSDLTQAQISEAMDILIANNVFFGQAALIATKLDARVVTRAVDTIAV</sequence>
<proteinExistence type="predicted"/>
<dbReference type="Proteomes" id="UP001179280">
    <property type="component" value="Unassembled WGS sequence"/>
</dbReference>
<dbReference type="RefSeq" id="WP_054792689.1">
    <property type="nucleotide sequence ID" value="NZ_JAFBCV010000010.1"/>
</dbReference>
<dbReference type="InterPro" id="IPR021321">
    <property type="entry name" value="DUF2922"/>
</dbReference>
<dbReference type="Pfam" id="PF11148">
    <property type="entry name" value="DUF2922"/>
    <property type="match status" value="1"/>
</dbReference>
<evidence type="ECO:0000313" key="1">
    <source>
        <dbReference type="EMBL" id="MBM7839906.1"/>
    </source>
</evidence>
<keyword evidence="2" id="KW-1185">Reference proteome</keyword>
<evidence type="ECO:0000313" key="2">
    <source>
        <dbReference type="Proteomes" id="UP001179280"/>
    </source>
</evidence>
<gene>
    <name evidence="1" type="ORF">JOC54_003186</name>
</gene>
<accession>A0ABS2SY03</accession>